<accession>A0A9X0WDU7</accession>
<dbReference type="Proteomes" id="UP001138768">
    <property type="component" value="Unassembled WGS sequence"/>
</dbReference>
<organism evidence="2 3">
    <name type="scientific">Lamprobacter modestohalophilus</name>
    <dbReference type="NCBI Taxonomy" id="1064514"/>
    <lineage>
        <taxon>Bacteria</taxon>
        <taxon>Pseudomonadati</taxon>
        <taxon>Pseudomonadota</taxon>
        <taxon>Gammaproteobacteria</taxon>
        <taxon>Chromatiales</taxon>
        <taxon>Chromatiaceae</taxon>
        <taxon>Lamprobacter</taxon>
    </lineage>
</organism>
<reference evidence="2 3" key="1">
    <citation type="journal article" date="2020" name="Microorganisms">
        <title>Osmotic Adaptation and Compatible Solute Biosynthesis of Phototrophic Bacteria as Revealed from Genome Analyses.</title>
        <authorList>
            <person name="Imhoff J.F."/>
            <person name="Rahn T."/>
            <person name="Kunzel S."/>
            <person name="Keller A."/>
            <person name="Neulinger S.C."/>
        </authorList>
    </citation>
    <scope>NUCLEOTIDE SEQUENCE [LARGE SCALE GENOMIC DNA]</scope>
    <source>
        <strain evidence="2 3">DSM 25653</strain>
    </source>
</reference>
<name>A0A9X0WDU7_9GAMM</name>
<dbReference type="InterPro" id="IPR029044">
    <property type="entry name" value="Nucleotide-diphossugar_trans"/>
</dbReference>
<protein>
    <recommendedName>
        <fullName evidence="1">Nucleotidyl transferase domain-containing protein</fullName>
    </recommendedName>
</protein>
<keyword evidence="3" id="KW-1185">Reference proteome</keyword>
<evidence type="ECO:0000313" key="2">
    <source>
        <dbReference type="EMBL" id="MBK1621606.1"/>
    </source>
</evidence>
<dbReference type="SUPFAM" id="SSF53448">
    <property type="entry name" value="Nucleotide-diphospho-sugar transferases"/>
    <property type="match status" value="1"/>
</dbReference>
<gene>
    <name evidence="2" type="ORF">CKO42_25035</name>
</gene>
<evidence type="ECO:0000259" key="1">
    <source>
        <dbReference type="Pfam" id="PF00483"/>
    </source>
</evidence>
<evidence type="ECO:0000313" key="3">
    <source>
        <dbReference type="Proteomes" id="UP001138768"/>
    </source>
</evidence>
<dbReference type="Gene3D" id="3.90.550.10">
    <property type="entry name" value="Spore Coat Polysaccharide Biosynthesis Protein SpsA, Chain A"/>
    <property type="match status" value="1"/>
</dbReference>
<feature type="domain" description="Nucleotidyl transferase" evidence="1">
    <location>
        <begin position="1"/>
        <end position="72"/>
    </location>
</feature>
<dbReference type="InterPro" id="IPR005835">
    <property type="entry name" value="NTP_transferase_dom"/>
</dbReference>
<proteinExistence type="predicted"/>
<dbReference type="EMBL" id="NRRY01000089">
    <property type="protein sequence ID" value="MBK1621606.1"/>
    <property type="molecule type" value="Genomic_DNA"/>
</dbReference>
<dbReference type="InterPro" id="IPR050486">
    <property type="entry name" value="Mannose-1P_guanyltransferase"/>
</dbReference>
<dbReference type="Pfam" id="PF00483">
    <property type="entry name" value="NTP_transferase"/>
    <property type="match status" value="1"/>
</dbReference>
<sequence>MVGGKGLRLRPLTAETPKPMRPIADKPLLEVIVRQLAAQGFHRFIFALHDKFEQIQAHFGDGSALGCASTTYLSSRRLAPRVRLACCARRWSSRSSSPMAIC</sequence>
<dbReference type="AlphaFoldDB" id="A0A9X0WDU7"/>
<dbReference type="PANTHER" id="PTHR22572">
    <property type="entry name" value="SUGAR-1-PHOSPHATE GUANYL TRANSFERASE"/>
    <property type="match status" value="1"/>
</dbReference>
<comment type="caution">
    <text evidence="2">The sequence shown here is derived from an EMBL/GenBank/DDBJ whole genome shotgun (WGS) entry which is preliminary data.</text>
</comment>